<dbReference type="InterPro" id="IPR036388">
    <property type="entry name" value="WH-like_DNA-bd_sf"/>
</dbReference>
<keyword evidence="2" id="KW-0238">DNA-binding</keyword>
<protein>
    <submittedName>
        <fullName evidence="6">MurR/RpiR family transcriptional regulator</fullName>
    </submittedName>
</protein>
<dbReference type="CDD" id="cd05013">
    <property type="entry name" value="SIS_RpiR"/>
    <property type="match status" value="1"/>
</dbReference>
<comment type="caution">
    <text evidence="6">The sequence shown here is derived from an EMBL/GenBank/DDBJ whole genome shotgun (WGS) entry which is preliminary data.</text>
</comment>
<keyword evidence="1" id="KW-0805">Transcription regulation</keyword>
<feature type="domain" description="HTH rpiR-type" evidence="4">
    <location>
        <begin position="1"/>
        <end position="77"/>
    </location>
</feature>
<dbReference type="Pfam" id="PF01418">
    <property type="entry name" value="HTH_6"/>
    <property type="match status" value="1"/>
</dbReference>
<evidence type="ECO:0000313" key="7">
    <source>
        <dbReference type="Proteomes" id="UP000664218"/>
    </source>
</evidence>
<evidence type="ECO:0000256" key="1">
    <source>
        <dbReference type="ARBA" id="ARBA00023015"/>
    </source>
</evidence>
<feature type="domain" description="SIS" evidence="5">
    <location>
        <begin position="115"/>
        <end position="263"/>
    </location>
</feature>
<dbReference type="GO" id="GO:0003677">
    <property type="term" value="F:DNA binding"/>
    <property type="evidence" value="ECO:0007669"/>
    <property type="project" value="UniProtKB-KW"/>
</dbReference>
<dbReference type="PROSITE" id="PS51071">
    <property type="entry name" value="HTH_RPIR"/>
    <property type="match status" value="1"/>
</dbReference>
<dbReference type="InterPro" id="IPR046348">
    <property type="entry name" value="SIS_dom_sf"/>
</dbReference>
<dbReference type="InterPro" id="IPR009057">
    <property type="entry name" value="Homeodomain-like_sf"/>
</dbReference>
<dbReference type="SUPFAM" id="SSF53697">
    <property type="entry name" value="SIS domain"/>
    <property type="match status" value="1"/>
</dbReference>
<keyword evidence="3" id="KW-0804">Transcription</keyword>
<dbReference type="PROSITE" id="PS51464">
    <property type="entry name" value="SIS"/>
    <property type="match status" value="1"/>
</dbReference>
<dbReference type="InterPro" id="IPR035472">
    <property type="entry name" value="RpiR-like_SIS"/>
</dbReference>
<name>A0A939KG60_9CLOT</name>
<reference evidence="6" key="1">
    <citation type="submission" date="2021-03" db="EMBL/GenBank/DDBJ databases">
        <title>Proteiniclasticum marinus sp. nov., isolated from tidal flat sediment.</title>
        <authorList>
            <person name="Namirimu T."/>
            <person name="Yang J.-A."/>
            <person name="Yang S.-H."/>
            <person name="Kim Y.-J."/>
            <person name="Kwon K.K."/>
        </authorList>
    </citation>
    <scope>NUCLEOTIDE SEQUENCE</scope>
    <source>
        <strain evidence="6">SCR006</strain>
    </source>
</reference>
<evidence type="ECO:0000313" key="6">
    <source>
        <dbReference type="EMBL" id="MBO1264059.1"/>
    </source>
</evidence>
<dbReference type="InterPro" id="IPR000281">
    <property type="entry name" value="HTH_RpiR"/>
</dbReference>
<sequence length="265" mass="30251">MMKLERLTSTYNELSSLEKKVVEYLTNYPEEVIRMTTRELAEKLYISKTTVINLAKKLGFDGYTELKYYLKNHVGELEEAAGKSEKFVFRNVLDALEEEVSKTLSIQQEETVKEIAEILTTSKTVYVVSRGASKPFGSYLSSRLAMLKIRCIFVDDFNLIDNLSHNIETDEAVLVISLSGNTKRILDISRAAHIRGSKVISLTSFSDSKVQQNADISMYCYAKTSETEYNDLISRVGIHLLIQIILSYTQHVVEKRREENDTSFK</sequence>
<dbReference type="PANTHER" id="PTHR30514">
    <property type="entry name" value="GLUCOKINASE"/>
    <property type="match status" value="1"/>
</dbReference>
<dbReference type="Gene3D" id="3.40.50.10490">
    <property type="entry name" value="Glucose-6-phosphate isomerase like protein, domain 1"/>
    <property type="match status" value="1"/>
</dbReference>
<evidence type="ECO:0000256" key="3">
    <source>
        <dbReference type="ARBA" id="ARBA00023163"/>
    </source>
</evidence>
<evidence type="ECO:0000256" key="2">
    <source>
        <dbReference type="ARBA" id="ARBA00023125"/>
    </source>
</evidence>
<evidence type="ECO:0000259" key="4">
    <source>
        <dbReference type="PROSITE" id="PS51071"/>
    </source>
</evidence>
<proteinExistence type="predicted"/>
<dbReference type="SUPFAM" id="SSF46689">
    <property type="entry name" value="Homeodomain-like"/>
    <property type="match status" value="1"/>
</dbReference>
<organism evidence="6 7">
    <name type="scientific">Proteiniclasticum aestuarii</name>
    <dbReference type="NCBI Taxonomy" id="2817862"/>
    <lineage>
        <taxon>Bacteria</taxon>
        <taxon>Bacillati</taxon>
        <taxon>Bacillota</taxon>
        <taxon>Clostridia</taxon>
        <taxon>Eubacteriales</taxon>
        <taxon>Clostridiaceae</taxon>
        <taxon>Proteiniclasticum</taxon>
    </lineage>
</organism>
<dbReference type="Gene3D" id="1.10.10.10">
    <property type="entry name" value="Winged helix-like DNA-binding domain superfamily/Winged helix DNA-binding domain"/>
    <property type="match status" value="1"/>
</dbReference>
<dbReference type="GO" id="GO:0003700">
    <property type="term" value="F:DNA-binding transcription factor activity"/>
    <property type="evidence" value="ECO:0007669"/>
    <property type="project" value="InterPro"/>
</dbReference>
<dbReference type="EMBL" id="JAFNJU010000002">
    <property type="protein sequence ID" value="MBO1264059.1"/>
    <property type="molecule type" value="Genomic_DNA"/>
</dbReference>
<accession>A0A939KG60</accession>
<dbReference type="Pfam" id="PF01380">
    <property type="entry name" value="SIS"/>
    <property type="match status" value="1"/>
</dbReference>
<evidence type="ECO:0000259" key="5">
    <source>
        <dbReference type="PROSITE" id="PS51464"/>
    </source>
</evidence>
<dbReference type="InterPro" id="IPR047640">
    <property type="entry name" value="RpiR-like"/>
</dbReference>
<dbReference type="InterPro" id="IPR001347">
    <property type="entry name" value="SIS_dom"/>
</dbReference>
<dbReference type="GO" id="GO:1901135">
    <property type="term" value="P:carbohydrate derivative metabolic process"/>
    <property type="evidence" value="ECO:0007669"/>
    <property type="project" value="InterPro"/>
</dbReference>
<dbReference type="AlphaFoldDB" id="A0A939KG60"/>
<dbReference type="PANTHER" id="PTHR30514:SF21">
    <property type="entry name" value="RPIR-FAMILY TRANSCRIPTIONAL REGULATOR"/>
    <property type="match status" value="1"/>
</dbReference>
<dbReference type="Proteomes" id="UP000664218">
    <property type="component" value="Unassembled WGS sequence"/>
</dbReference>
<gene>
    <name evidence="6" type="ORF">J3A84_03245</name>
</gene>
<keyword evidence="7" id="KW-1185">Reference proteome</keyword>
<dbReference type="GO" id="GO:0097367">
    <property type="term" value="F:carbohydrate derivative binding"/>
    <property type="evidence" value="ECO:0007669"/>
    <property type="project" value="InterPro"/>
</dbReference>
<dbReference type="RefSeq" id="WP_207598581.1">
    <property type="nucleotide sequence ID" value="NZ_JAFNJU010000002.1"/>
</dbReference>